<evidence type="ECO:0000256" key="9">
    <source>
        <dbReference type="PIRSR" id="PIRSR000183-1"/>
    </source>
</evidence>
<dbReference type="GO" id="GO:0000166">
    <property type="term" value="F:nucleotide binding"/>
    <property type="evidence" value="ECO:0007669"/>
    <property type="project" value="UniProtKB-KW"/>
</dbReference>
<comment type="catalytic activity">
    <reaction evidence="8">
        <text>L-alanine + NAD(+) + H2O = pyruvate + NH4(+) + NADH + H(+)</text>
        <dbReference type="Rhea" id="RHEA:18405"/>
        <dbReference type="ChEBI" id="CHEBI:15361"/>
        <dbReference type="ChEBI" id="CHEBI:15377"/>
        <dbReference type="ChEBI" id="CHEBI:15378"/>
        <dbReference type="ChEBI" id="CHEBI:28938"/>
        <dbReference type="ChEBI" id="CHEBI:57540"/>
        <dbReference type="ChEBI" id="CHEBI:57945"/>
        <dbReference type="ChEBI" id="CHEBI:57972"/>
        <dbReference type="EC" id="1.4.1.1"/>
    </reaction>
</comment>
<evidence type="ECO:0000256" key="7">
    <source>
        <dbReference type="ARBA" id="ARBA00072341"/>
    </source>
</evidence>
<feature type="binding site" evidence="11">
    <location>
        <begin position="267"/>
        <end position="270"/>
    </location>
    <ligand>
        <name>NAD(+)</name>
        <dbReference type="ChEBI" id="CHEBI:57540"/>
    </ligand>
</feature>
<dbReference type="CDD" id="cd05305">
    <property type="entry name" value="L-AlaDH"/>
    <property type="match status" value="1"/>
</dbReference>
<feature type="binding site" evidence="11">
    <location>
        <position position="220"/>
    </location>
    <ligand>
        <name>NAD(+)</name>
        <dbReference type="ChEBI" id="CHEBI:57540"/>
    </ligand>
</feature>
<evidence type="ECO:0000313" key="15">
    <source>
        <dbReference type="Proteomes" id="UP000199671"/>
    </source>
</evidence>
<feature type="binding site" evidence="11">
    <location>
        <begin position="239"/>
        <end position="240"/>
    </location>
    <ligand>
        <name>NAD(+)</name>
        <dbReference type="ChEBI" id="CHEBI:57540"/>
    </ligand>
</feature>
<dbReference type="GO" id="GO:0042853">
    <property type="term" value="P:L-alanine catabolic process"/>
    <property type="evidence" value="ECO:0007669"/>
    <property type="project" value="UniProtKB-UniPathway"/>
</dbReference>
<evidence type="ECO:0000259" key="13">
    <source>
        <dbReference type="SMART" id="SM01003"/>
    </source>
</evidence>
<comment type="function">
    <text evidence="8">Catalyzes the reversible reductive amination of pyruvate to L-alanine.</text>
</comment>
<feature type="binding site" evidence="10">
    <location>
        <position position="15"/>
    </location>
    <ligand>
        <name>substrate</name>
    </ligand>
</feature>
<keyword evidence="4 8" id="KW-0560">Oxidoreductase</keyword>
<dbReference type="Gene3D" id="3.40.50.720">
    <property type="entry name" value="NAD(P)-binding Rossmann-like Domain"/>
    <property type="match status" value="2"/>
</dbReference>
<dbReference type="Pfam" id="PF05222">
    <property type="entry name" value="AlaDh_PNT_N"/>
    <property type="match status" value="1"/>
</dbReference>
<feature type="binding site" evidence="11">
    <location>
        <begin position="298"/>
        <end position="301"/>
    </location>
    <ligand>
        <name>NAD(+)</name>
        <dbReference type="ChEBI" id="CHEBI:57540"/>
    </ligand>
</feature>
<keyword evidence="11" id="KW-0547">Nucleotide-binding</keyword>
<dbReference type="OrthoDB" id="9804592at2"/>
<dbReference type="PRINTS" id="PR00411">
    <property type="entry name" value="PNDRDTASEI"/>
</dbReference>
<dbReference type="UniPathway" id="UPA00527">
    <property type="reaction ID" value="UER00585"/>
</dbReference>
<dbReference type="EMBL" id="FNHU01000002">
    <property type="protein sequence ID" value="SDM37743.1"/>
    <property type="molecule type" value="Genomic_DNA"/>
</dbReference>
<dbReference type="InterPro" id="IPR007698">
    <property type="entry name" value="AlaDH/PNT_NAD(H)-bd"/>
</dbReference>
<dbReference type="PROSITE" id="PS00837">
    <property type="entry name" value="ALADH_PNT_2"/>
    <property type="match status" value="1"/>
</dbReference>
<protein>
    <recommendedName>
        <fullName evidence="7 8">Alanine dehydrogenase</fullName>
        <ecNumber evidence="3 8">1.4.1.1</ecNumber>
    </recommendedName>
</protein>
<feature type="binding site" evidence="11">
    <location>
        <position position="134"/>
    </location>
    <ligand>
        <name>NAD(+)</name>
        <dbReference type="ChEBI" id="CHEBI:57540"/>
    </ligand>
</feature>
<dbReference type="InterPro" id="IPR007886">
    <property type="entry name" value="AlaDH/PNT_N"/>
</dbReference>
<comment type="similarity">
    <text evidence="2 8">Belongs to the AlaDH/PNT family.</text>
</comment>
<feature type="binding site" evidence="11">
    <location>
        <begin position="178"/>
        <end position="179"/>
    </location>
    <ligand>
        <name>NAD(+)</name>
        <dbReference type="ChEBI" id="CHEBI:57540"/>
    </ligand>
</feature>
<evidence type="ECO:0000256" key="3">
    <source>
        <dbReference type="ARBA" id="ARBA00012897"/>
    </source>
</evidence>
<feature type="binding site" evidence="10">
    <location>
        <position position="75"/>
    </location>
    <ligand>
        <name>substrate</name>
    </ligand>
</feature>
<comment type="subunit">
    <text evidence="6">Homohexamer. Trimer of dimers.</text>
</comment>
<evidence type="ECO:0000256" key="5">
    <source>
        <dbReference type="ARBA" id="ARBA00023027"/>
    </source>
</evidence>
<evidence type="ECO:0000256" key="6">
    <source>
        <dbReference type="ARBA" id="ARBA00065528"/>
    </source>
</evidence>
<feature type="domain" description="Alanine dehydrogenase/pyridine nucleotide transhydrogenase N-terminal" evidence="13">
    <location>
        <begin position="4"/>
        <end position="137"/>
    </location>
</feature>
<evidence type="ECO:0000256" key="2">
    <source>
        <dbReference type="ARBA" id="ARBA00005689"/>
    </source>
</evidence>
<evidence type="ECO:0000256" key="8">
    <source>
        <dbReference type="PIRNR" id="PIRNR000183"/>
    </source>
</evidence>
<gene>
    <name evidence="14" type="ORF">SAMN04487766_10256</name>
</gene>
<dbReference type="NCBIfam" id="TIGR00518">
    <property type="entry name" value="alaDH"/>
    <property type="match status" value="1"/>
</dbReference>
<accession>A0A1G9SQN5</accession>
<evidence type="ECO:0000313" key="14">
    <source>
        <dbReference type="EMBL" id="SDM37743.1"/>
    </source>
</evidence>
<dbReference type="SMART" id="SM01003">
    <property type="entry name" value="AlaDh_PNT_N"/>
    <property type="match status" value="1"/>
</dbReference>
<dbReference type="SMART" id="SM01002">
    <property type="entry name" value="AlaDh_PNT_C"/>
    <property type="match status" value="1"/>
</dbReference>
<comment type="pathway">
    <text evidence="1 8">Amino-acid degradation; L-alanine degradation via dehydrogenase pathway; NH(3) and pyruvate from L-alanine: step 1/1.</text>
</comment>
<feature type="binding site" evidence="11">
    <location>
        <position position="198"/>
    </location>
    <ligand>
        <name>NAD(+)</name>
        <dbReference type="ChEBI" id="CHEBI:57540"/>
    </ligand>
</feature>
<dbReference type="PANTHER" id="PTHR42795:SF1">
    <property type="entry name" value="ALANINE DEHYDROGENASE"/>
    <property type="match status" value="1"/>
</dbReference>
<evidence type="ECO:0000259" key="12">
    <source>
        <dbReference type="SMART" id="SM01002"/>
    </source>
</evidence>
<dbReference type="PIRSF" id="PIRSF000183">
    <property type="entry name" value="Alanine_dh"/>
    <property type="match status" value="1"/>
</dbReference>
<dbReference type="SUPFAM" id="SSF52283">
    <property type="entry name" value="Formate/glycerate dehydrogenase catalytic domain-like"/>
    <property type="match status" value="1"/>
</dbReference>
<dbReference type="GO" id="GO:0005886">
    <property type="term" value="C:plasma membrane"/>
    <property type="evidence" value="ECO:0007669"/>
    <property type="project" value="TreeGrafter"/>
</dbReference>
<keyword evidence="5 8" id="KW-0520">NAD</keyword>
<dbReference type="SUPFAM" id="SSF51735">
    <property type="entry name" value="NAD(P)-binding Rossmann-fold domains"/>
    <property type="match status" value="1"/>
</dbReference>
<name>A0A1G9SQN5_9ACTO</name>
<feature type="active site" description="Proton donor/acceptor" evidence="9">
    <location>
        <position position="270"/>
    </location>
</feature>
<dbReference type="InterPro" id="IPR008143">
    <property type="entry name" value="Ala_DH/PNT_CS2"/>
</dbReference>
<reference evidence="14 15" key="1">
    <citation type="submission" date="2016-10" db="EMBL/GenBank/DDBJ databases">
        <authorList>
            <person name="de Groot N.N."/>
        </authorList>
    </citation>
    <scope>NUCLEOTIDE SEQUENCE [LARGE SCALE GENOMIC DNA]</scope>
    <source>
        <strain evidence="14 15">KPR-7B</strain>
    </source>
</reference>
<feature type="active site" description="Proton donor/acceptor" evidence="9">
    <location>
        <position position="96"/>
    </location>
</feature>
<organism evidence="14 15">
    <name type="scientific">Actinomyces ruminicola</name>
    <dbReference type="NCBI Taxonomy" id="332524"/>
    <lineage>
        <taxon>Bacteria</taxon>
        <taxon>Bacillati</taxon>
        <taxon>Actinomycetota</taxon>
        <taxon>Actinomycetes</taxon>
        <taxon>Actinomycetales</taxon>
        <taxon>Actinomycetaceae</taxon>
        <taxon>Actinomyces</taxon>
    </lineage>
</organism>
<dbReference type="InterPro" id="IPR008141">
    <property type="entry name" value="Ala_DH"/>
</dbReference>
<dbReference type="PANTHER" id="PTHR42795">
    <property type="entry name" value="ALANINE DEHYDROGENASE"/>
    <property type="match status" value="1"/>
</dbReference>
<dbReference type="RefSeq" id="WP_092607591.1">
    <property type="nucleotide sequence ID" value="NZ_FNHU01000002.1"/>
</dbReference>
<dbReference type="Proteomes" id="UP000199671">
    <property type="component" value="Unassembled WGS sequence"/>
</dbReference>
<dbReference type="EC" id="1.4.1.1" evidence="3 8"/>
<evidence type="ECO:0000256" key="10">
    <source>
        <dbReference type="PIRSR" id="PIRSR000183-2"/>
    </source>
</evidence>
<proteinExistence type="inferred from homology"/>
<dbReference type="FunFam" id="3.40.50.720:FF:000049">
    <property type="entry name" value="Alanine dehydrogenase"/>
    <property type="match status" value="1"/>
</dbReference>
<evidence type="ECO:0000256" key="4">
    <source>
        <dbReference type="ARBA" id="ARBA00023002"/>
    </source>
</evidence>
<dbReference type="AlphaFoldDB" id="A0A1G9SQN5"/>
<feature type="domain" description="Alanine dehydrogenase/pyridine nucleotide transhydrogenase NAD(H)-binding" evidence="12">
    <location>
        <begin position="149"/>
        <end position="297"/>
    </location>
</feature>
<sequence>MRIGVPTEVKDHEYRVALTPAGADAFVRRGHEVTVQAGAGLGAGITDADYLDAGADIAAEPAAVWSGAEMILKVKEPVPSEFGYLREGLVLFTYLHLAADRALTEALLARRVTAVAYETVATDDGGLPLLAPMSEIAGRLGTQVGADALLAPNGGSGVLLGGAAGVRRGNVVVLGGGTAGLAAARVAAGMGADVTVMDINPVRMRQIEELAGGAIRTRFSTPLDVAGAVADADLVIGAVLVPGARTPRLVTHEMVQAMRPGSVLVDIAIDQGGCFEDSHVTTHSEPTYRVDGKVFYAVGNMPGAVSYTSTYALTNATLPYAITLADNGWREACRARTDLARGLATHDGALYTAGVGQALGLDVADLAELLA</sequence>
<evidence type="ECO:0000256" key="11">
    <source>
        <dbReference type="PIRSR" id="PIRSR000183-3"/>
    </source>
</evidence>
<dbReference type="InterPro" id="IPR036291">
    <property type="entry name" value="NAD(P)-bd_dom_sf"/>
</dbReference>
<dbReference type="Pfam" id="PF01262">
    <property type="entry name" value="AlaDh_PNT_C"/>
    <property type="match status" value="1"/>
</dbReference>
<dbReference type="GO" id="GO:0000286">
    <property type="term" value="F:alanine dehydrogenase activity"/>
    <property type="evidence" value="ECO:0007669"/>
    <property type="project" value="UniProtKB-UniRule"/>
</dbReference>
<feature type="binding site" evidence="11">
    <location>
        <position position="203"/>
    </location>
    <ligand>
        <name>NAD(+)</name>
        <dbReference type="ChEBI" id="CHEBI:57540"/>
    </ligand>
</feature>
<evidence type="ECO:0000256" key="1">
    <source>
        <dbReference type="ARBA" id="ARBA00005206"/>
    </source>
</evidence>